<name>A0A8S5PM91_9CAUD</name>
<protein>
    <submittedName>
        <fullName evidence="1">Uncharacterized protein</fullName>
    </submittedName>
</protein>
<evidence type="ECO:0000313" key="1">
    <source>
        <dbReference type="EMBL" id="DAE07300.1"/>
    </source>
</evidence>
<dbReference type="EMBL" id="BK015447">
    <property type="protein sequence ID" value="DAE07300.1"/>
    <property type="molecule type" value="Genomic_DNA"/>
</dbReference>
<accession>A0A8S5PM91</accession>
<proteinExistence type="predicted"/>
<sequence length="111" mass="13177">MISKKTFVKAMKEITKHDDFETAINKVLRDYDDDSSIMSSGLESALMYVIQEQFNDLDDDWLGYLCYERNYLRDYKFGDIQFADGSSPELNNWSDVYDFLIRCMNDHKTRK</sequence>
<reference evidence="1" key="1">
    <citation type="journal article" date="2021" name="Proc. Natl. Acad. Sci. U.S.A.">
        <title>A Catalog of Tens of Thousands of Viruses from Human Metagenomes Reveals Hidden Associations with Chronic Diseases.</title>
        <authorList>
            <person name="Tisza M.J."/>
            <person name="Buck C.B."/>
        </authorList>
    </citation>
    <scope>NUCLEOTIDE SEQUENCE</scope>
    <source>
        <strain evidence="1">CtOSJ35</strain>
    </source>
</reference>
<organism evidence="1">
    <name type="scientific">Siphoviridae sp. ctOSJ35</name>
    <dbReference type="NCBI Taxonomy" id="2825479"/>
    <lineage>
        <taxon>Viruses</taxon>
        <taxon>Duplodnaviria</taxon>
        <taxon>Heunggongvirae</taxon>
        <taxon>Uroviricota</taxon>
        <taxon>Caudoviricetes</taxon>
    </lineage>
</organism>